<accession>A0A1W2CCU1</accession>
<evidence type="ECO:0000256" key="6">
    <source>
        <dbReference type="ARBA" id="ARBA00022741"/>
    </source>
</evidence>
<keyword evidence="3" id="KW-1003">Cell membrane</keyword>
<dbReference type="GO" id="GO:0005886">
    <property type="term" value="C:plasma membrane"/>
    <property type="evidence" value="ECO:0007669"/>
    <property type="project" value="UniProtKB-SubCell"/>
</dbReference>
<evidence type="ECO:0000256" key="7">
    <source>
        <dbReference type="ARBA" id="ARBA00022840"/>
    </source>
</evidence>
<dbReference type="PANTHER" id="PTHR43790">
    <property type="entry name" value="CARBOHYDRATE TRANSPORT ATP-BINDING PROTEIN MG119-RELATED"/>
    <property type="match status" value="1"/>
</dbReference>
<keyword evidence="5" id="KW-0677">Repeat</keyword>
<dbReference type="InterPro" id="IPR003439">
    <property type="entry name" value="ABC_transporter-like_ATP-bd"/>
</dbReference>
<dbReference type="OrthoDB" id="9805029at2"/>
<dbReference type="InterPro" id="IPR050107">
    <property type="entry name" value="ABC_carbohydrate_import_ATPase"/>
</dbReference>
<dbReference type="STRING" id="1387277.SAMN06295998_10749"/>
<comment type="subcellular location">
    <subcellularLocation>
        <location evidence="1">Cell membrane</location>
        <topology evidence="1">Peripheral membrane protein</topology>
    </subcellularLocation>
</comment>
<evidence type="ECO:0000256" key="8">
    <source>
        <dbReference type="ARBA" id="ARBA00022967"/>
    </source>
</evidence>
<dbReference type="SMART" id="SM00382">
    <property type="entry name" value="AAA"/>
    <property type="match status" value="2"/>
</dbReference>
<evidence type="ECO:0000313" key="11">
    <source>
        <dbReference type="EMBL" id="SMC82814.1"/>
    </source>
</evidence>
<feature type="domain" description="ABC transporter" evidence="10">
    <location>
        <begin position="272"/>
        <end position="516"/>
    </location>
</feature>
<dbReference type="PANTHER" id="PTHR43790:SF3">
    <property type="entry name" value="D-ALLOSE IMPORT ATP-BINDING PROTEIN ALSA-RELATED"/>
    <property type="match status" value="1"/>
</dbReference>
<evidence type="ECO:0000256" key="4">
    <source>
        <dbReference type="ARBA" id="ARBA00022597"/>
    </source>
</evidence>
<name>A0A1W2CCU1_9RHOB</name>
<dbReference type="Gene3D" id="3.40.50.1360">
    <property type="match status" value="1"/>
</dbReference>
<dbReference type="Gene3D" id="3.40.50.300">
    <property type="entry name" value="P-loop containing nucleotide triphosphate hydrolases"/>
    <property type="match status" value="2"/>
</dbReference>
<keyword evidence="6" id="KW-0547">Nucleotide-binding</keyword>
<keyword evidence="12" id="KW-1185">Reference proteome</keyword>
<dbReference type="GO" id="GO:0030246">
    <property type="term" value="F:carbohydrate binding"/>
    <property type="evidence" value="ECO:0007669"/>
    <property type="project" value="InterPro"/>
</dbReference>
<protein>
    <submittedName>
        <fullName evidence="11">Erythritol transport system ATP-binding protein</fullName>
    </submittedName>
</protein>
<dbReference type="EMBL" id="FWYD01000007">
    <property type="protein sequence ID" value="SMC82814.1"/>
    <property type="molecule type" value="Genomic_DNA"/>
</dbReference>
<dbReference type="InterPro" id="IPR037171">
    <property type="entry name" value="NagB/RpiA_transferase-like"/>
</dbReference>
<evidence type="ECO:0000259" key="10">
    <source>
        <dbReference type="PROSITE" id="PS50893"/>
    </source>
</evidence>
<dbReference type="CDD" id="cd03216">
    <property type="entry name" value="ABC_Carb_Monos_I"/>
    <property type="match status" value="1"/>
</dbReference>
<dbReference type="AlphaFoldDB" id="A0A1W2CCU1"/>
<organism evidence="11 12">
    <name type="scientific">Primorskyibacter flagellatus</name>
    <dbReference type="NCBI Taxonomy" id="1387277"/>
    <lineage>
        <taxon>Bacteria</taxon>
        <taxon>Pseudomonadati</taxon>
        <taxon>Pseudomonadota</taxon>
        <taxon>Alphaproteobacteria</taxon>
        <taxon>Rhodobacterales</taxon>
        <taxon>Roseobacteraceae</taxon>
        <taxon>Primorskyibacter</taxon>
    </lineage>
</organism>
<dbReference type="InterPro" id="IPR017871">
    <property type="entry name" value="ABC_transporter-like_CS"/>
</dbReference>
<dbReference type="Proteomes" id="UP000192330">
    <property type="component" value="Unassembled WGS sequence"/>
</dbReference>
<keyword evidence="4" id="KW-0762">Sugar transport</keyword>
<reference evidence="11 12" key="1">
    <citation type="submission" date="2017-04" db="EMBL/GenBank/DDBJ databases">
        <authorList>
            <person name="Afonso C.L."/>
            <person name="Miller P.J."/>
            <person name="Scott M.A."/>
            <person name="Spackman E."/>
            <person name="Goraichik I."/>
            <person name="Dimitrov K.M."/>
            <person name="Suarez D.L."/>
            <person name="Swayne D.E."/>
        </authorList>
    </citation>
    <scope>NUCLEOTIDE SEQUENCE [LARGE SCALE GENOMIC DNA]</scope>
    <source>
        <strain evidence="11 12">CGMCC 1.12644</strain>
    </source>
</reference>
<evidence type="ECO:0000256" key="5">
    <source>
        <dbReference type="ARBA" id="ARBA00022737"/>
    </source>
</evidence>
<dbReference type="SUPFAM" id="SSF52540">
    <property type="entry name" value="P-loop containing nucleoside triphosphate hydrolases"/>
    <property type="match status" value="2"/>
</dbReference>
<dbReference type="InterPro" id="IPR007324">
    <property type="entry name" value="Sugar-bd_dom_put"/>
</dbReference>
<evidence type="ECO:0000256" key="3">
    <source>
        <dbReference type="ARBA" id="ARBA00022475"/>
    </source>
</evidence>
<dbReference type="SUPFAM" id="SSF100950">
    <property type="entry name" value="NagB/RpiA/CoA transferase-like"/>
    <property type="match status" value="1"/>
</dbReference>
<evidence type="ECO:0000256" key="1">
    <source>
        <dbReference type="ARBA" id="ARBA00004202"/>
    </source>
</evidence>
<dbReference type="Pfam" id="PF00005">
    <property type="entry name" value="ABC_tran"/>
    <property type="match status" value="2"/>
</dbReference>
<dbReference type="GO" id="GO:0016887">
    <property type="term" value="F:ATP hydrolysis activity"/>
    <property type="evidence" value="ECO:0007669"/>
    <property type="project" value="InterPro"/>
</dbReference>
<keyword evidence="7 11" id="KW-0067">ATP-binding</keyword>
<keyword evidence="2" id="KW-0813">Transport</keyword>
<dbReference type="PROSITE" id="PS00211">
    <property type="entry name" value="ABC_TRANSPORTER_1"/>
    <property type="match status" value="1"/>
</dbReference>
<dbReference type="PROSITE" id="PS50893">
    <property type="entry name" value="ABC_TRANSPORTER_2"/>
    <property type="match status" value="2"/>
</dbReference>
<keyword evidence="8" id="KW-1278">Translocase</keyword>
<proteinExistence type="predicted"/>
<feature type="domain" description="ABC transporter" evidence="10">
    <location>
        <begin position="21"/>
        <end position="256"/>
    </location>
</feature>
<dbReference type="InterPro" id="IPR027417">
    <property type="entry name" value="P-loop_NTPase"/>
</dbReference>
<keyword evidence="9" id="KW-0472">Membrane</keyword>
<evidence type="ECO:0000256" key="2">
    <source>
        <dbReference type="ARBA" id="ARBA00022448"/>
    </source>
</evidence>
<dbReference type="CDD" id="cd03215">
    <property type="entry name" value="ABC_Carb_Monos_II"/>
    <property type="match status" value="1"/>
</dbReference>
<evidence type="ECO:0000256" key="9">
    <source>
        <dbReference type="ARBA" id="ARBA00023136"/>
    </source>
</evidence>
<sequence>MKTSVHDETLTRAPETADVVLAARDVTKSFGAVHALKGVNFDVRHGQVTTLFGENGAGKSTLMKILSGVQLPTSGELLLDGNPVEIKSTVEARELGISIIHQELSLAPNMNVRDNIFMGREIMGPRGVNFAEEERQCRALMEELEEDIDPLTPVEELRLGQQQIVEIARALSVNSRILIMDEPTSALSASEVDVLFKVIHDLTERGVSIVYISHHLEEALTITDHAVVLRDGVMTAYAPRADIDLEWIVRNMVGENFDLGSPPDTTFGDVALSVQDLTVPAPGGSGYSVVDRLSLDVRQGEIVCIYGLMGAGRTELMECIAGRLSSSDGKVALHGRDIAGMTIAQRIDAGLVLTPEDRQRDGLVQTMTVGQNLSLASIGAFTRRLFTSKADEQAIIDRSIREVTIKTDGGGAAIGSLSGGNQQKVVIGKMLATKPSVVLLDEPSRGIDIGAKAEVFGLLAKGAQQGLAVVYSTSEVSECLSIAHRIIVMHKGKISATFGPDATKEQIMAASGEVDLRQSLIASFGLDHCEVVTDLHQDDLALRALGIAGGKFLSAEILDGRDKIIGAGHGRTLIACVENLDGKPAPGLKVVSLMGALTTGADLNPHAIVAKLAELTGAEPASMPVPFIANSTADRNVLLGQKAAQKAIDLTSRADLMIVGIGTTAPEAELVATGMIEQEEMVEIYRAGGVGEMLGHFFDERGKSVGQDISDRILTQPLDKLKGRRIVAVAGGAVKIHAIKAVLESGLLSGLITDEHTARAIVDMDKPDAAQH</sequence>
<dbReference type="RefSeq" id="WP_084353172.1">
    <property type="nucleotide sequence ID" value="NZ_FWYD01000007.1"/>
</dbReference>
<gene>
    <name evidence="11" type="ORF">SAMN06295998_10749</name>
</gene>
<dbReference type="FunFam" id="3.40.50.300:FF:000127">
    <property type="entry name" value="Ribose import ATP-binding protein RbsA"/>
    <property type="match status" value="1"/>
</dbReference>
<dbReference type="Pfam" id="PF04198">
    <property type="entry name" value="Sugar-bind"/>
    <property type="match status" value="1"/>
</dbReference>
<dbReference type="InterPro" id="IPR003593">
    <property type="entry name" value="AAA+_ATPase"/>
</dbReference>
<evidence type="ECO:0000313" key="12">
    <source>
        <dbReference type="Proteomes" id="UP000192330"/>
    </source>
</evidence>
<dbReference type="GO" id="GO:0005524">
    <property type="term" value="F:ATP binding"/>
    <property type="evidence" value="ECO:0007669"/>
    <property type="project" value="UniProtKB-KW"/>
</dbReference>